<dbReference type="GO" id="GO:0005739">
    <property type="term" value="C:mitochondrion"/>
    <property type="evidence" value="ECO:0007669"/>
    <property type="project" value="TreeGrafter"/>
</dbReference>
<organism evidence="9">
    <name type="scientific">Oikopleura dioica</name>
    <name type="common">Tunicate</name>
    <dbReference type="NCBI Taxonomy" id="34765"/>
    <lineage>
        <taxon>Eukaryota</taxon>
        <taxon>Metazoa</taxon>
        <taxon>Chordata</taxon>
        <taxon>Tunicata</taxon>
        <taxon>Appendicularia</taxon>
        <taxon>Copelata</taxon>
        <taxon>Oikopleuridae</taxon>
        <taxon>Oikopleura</taxon>
    </lineage>
</organism>
<evidence type="ECO:0000313" key="10">
    <source>
        <dbReference type="EMBL" id="CBY39141.1"/>
    </source>
</evidence>
<dbReference type="InterPro" id="IPR006369">
    <property type="entry name" value="Protohaem_IX_farnesylTrfase"/>
</dbReference>
<keyword evidence="4 8" id="KW-1133">Transmembrane helix</keyword>
<keyword evidence="5" id="KW-0350">Heme biosynthesis</keyword>
<name>E4WWL8_OIKDI</name>
<sequence>MIRASRSYAVYLKKSPKCEAALGTKTIDYQSALGIIKDGEADDSEVRKLTSNFSNWGNLRPSYAPDRAFHKGVGKDALSRSNGLAGIIGYMMVGYPFSIDLLELGCLYYGIYRLGLAANTFNQKHEVTYDRQMERTRLRELVKRGSYNGYDLAHYEAQISGMKNVVYGGAILAAGCNATVAGLGVFNVWLYYWIYTTLKRKSWVNTQIGALVGAIPPLMGYLTNTGGEFVNNFWIVPTGLLFFWQFPHFYGLAVERNPEYHRAGYKMLGITGRWDQVWSIGSILCFALLLLFAHELGWAPTHQNWCRVLSVFKLPETINSSEIYQNFALFC</sequence>
<keyword evidence="2" id="KW-0808">Transferase</keyword>
<evidence type="ECO:0000313" key="11">
    <source>
        <dbReference type="Proteomes" id="UP000001307"/>
    </source>
</evidence>
<evidence type="ECO:0000256" key="1">
    <source>
        <dbReference type="ARBA" id="ARBA00004141"/>
    </source>
</evidence>
<evidence type="ECO:0000256" key="4">
    <source>
        <dbReference type="ARBA" id="ARBA00022989"/>
    </source>
</evidence>
<dbReference type="Proteomes" id="UP000011014">
    <property type="component" value="Unassembled WGS sequence"/>
</dbReference>
<reference evidence="9" key="1">
    <citation type="journal article" date="2010" name="Science">
        <title>Plasticity of animal genome architecture unmasked by rapid evolution of a pelagic tunicate.</title>
        <authorList>
            <person name="Denoeud F."/>
            <person name="Henriet S."/>
            <person name="Mungpakdee S."/>
            <person name="Aury J.M."/>
            <person name="Da Silva C."/>
            <person name="Brinkmann H."/>
            <person name="Mikhaleva J."/>
            <person name="Olsen L.C."/>
            <person name="Jubin C."/>
            <person name="Canestro C."/>
            <person name="Bouquet J.M."/>
            <person name="Danks G."/>
            <person name="Poulain J."/>
            <person name="Campsteijn C."/>
            <person name="Adamski M."/>
            <person name="Cross I."/>
            <person name="Yadetie F."/>
            <person name="Muffato M."/>
            <person name="Louis A."/>
            <person name="Butcher S."/>
            <person name="Tsagkogeorga G."/>
            <person name="Konrad A."/>
            <person name="Singh S."/>
            <person name="Jensen M.F."/>
            <person name="Cong E.H."/>
            <person name="Eikeseth-Otteraa H."/>
            <person name="Noel B."/>
            <person name="Anthouard V."/>
            <person name="Porcel B.M."/>
            <person name="Kachouri-Lafond R."/>
            <person name="Nishino A."/>
            <person name="Ugolini M."/>
            <person name="Chourrout P."/>
            <person name="Nishida H."/>
            <person name="Aasland R."/>
            <person name="Huzurbazar S."/>
            <person name="Westhof E."/>
            <person name="Delsuc F."/>
            <person name="Lehrach H."/>
            <person name="Reinhardt R."/>
            <person name="Weissenbach J."/>
            <person name="Roy S.W."/>
            <person name="Artiguenave F."/>
            <person name="Postlethwait J.H."/>
            <person name="Manak J.R."/>
            <person name="Thompson E.M."/>
            <person name="Jaillon O."/>
            <person name="Du Pasquier L."/>
            <person name="Boudinot P."/>
            <person name="Liberles D.A."/>
            <person name="Volff J.N."/>
            <person name="Philippe H."/>
            <person name="Lenhard B."/>
            <person name="Roest Crollius H."/>
            <person name="Wincker P."/>
            <person name="Chourrout D."/>
        </authorList>
    </citation>
    <scope>NUCLEOTIDE SEQUENCE [LARGE SCALE GENOMIC DNA]</scope>
</reference>
<gene>
    <name evidence="9" type="ORF">GSOID_T00011287001</name>
    <name evidence="10" type="ORF">GSOID_T00019687001</name>
</gene>
<evidence type="ECO:0000256" key="6">
    <source>
        <dbReference type="ARBA" id="ARBA00023136"/>
    </source>
</evidence>
<keyword evidence="6 8" id="KW-0472">Membrane</keyword>
<evidence type="ECO:0000256" key="2">
    <source>
        <dbReference type="ARBA" id="ARBA00022679"/>
    </source>
</evidence>
<comment type="subcellular location">
    <subcellularLocation>
        <location evidence="1">Membrane</location>
        <topology evidence="1">Multi-pass membrane protein</topology>
    </subcellularLocation>
</comment>
<dbReference type="GO" id="GO:0008495">
    <property type="term" value="F:protoheme IX farnesyltransferase activity"/>
    <property type="evidence" value="ECO:0007669"/>
    <property type="project" value="InterPro"/>
</dbReference>
<dbReference type="GO" id="GO:0016020">
    <property type="term" value="C:membrane"/>
    <property type="evidence" value="ECO:0007669"/>
    <property type="project" value="UniProtKB-SubCell"/>
</dbReference>
<dbReference type="OrthoDB" id="5211at2759"/>
<proteinExistence type="predicted"/>
<evidence type="ECO:0000256" key="5">
    <source>
        <dbReference type="ARBA" id="ARBA00023133"/>
    </source>
</evidence>
<evidence type="ECO:0000256" key="3">
    <source>
        <dbReference type="ARBA" id="ARBA00022692"/>
    </source>
</evidence>
<keyword evidence="3 8" id="KW-0812">Transmembrane</keyword>
<dbReference type="Proteomes" id="UP000001307">
    <property type="component" value="Unassembled WGS sequence"/>
</dbReference>
<dbReference type="InterPro" id="IPR000537">
    <property type="entry name" value="UbiA_prenyltransferase"/>
</dbReference>
<dbReference type="EMBL" id="FN653018">
    <property type="protein sequence ID" value="CBY21760.1"/>
    <property type="molecule type" value="Genomic_DNA"/>
</dbReference>
<dbReference type="AlphaFoldDB" id="E4WWL8"/>
<feature type="transmembrane region" description="Helical" evidence="8">
    <location>
        <begin position="274"/>
        <end position="293"/>
    </location>
</feature>
<keyword evidence="11" id="KW-1185">Reference proteome</keyword>
<dbReference type="Pfam" id="PF01040">
    <property type="entry name" value="UbiA"/>
    <property type="match status" value="1"/>
</dbReference>
<feature type="transmembrane region" description="Helical" evidence="8">
    <location>
        <begin position="203"/>
        <end position="222"/>
    </location>
</feature>
<feature type="transmembrane region" description="Helical" evidence="8">
    <location>
        <begin position="234"/>
        <end position="253"/>
    </location>
</feature>
<protein>
    <recommendedName>
        <fullName evidence="7">Heme O synthase</fullName>
    </recommendedName>
</protein>
<dbReference type="InterPro" id="IPR044878">
    <property type="entry name" value="UbiA_sf"/>
</dbReference>
<evidence type="ECO:0000313" key="9">
    <source>
        <dbReference type="EMBL" id="CBY21760.1"/>
    </source>
</evidence>
<dbReference type="PANTHER" id="PTHR43448">
    <property type="entry name" value="PROTOHEME IX FARNESYLTRANSFERASE, MITOCHONDRIAL"/>
    <property type="match status" value="1"/>
</dbReference>
<dbReference type="GO" id="GO:0006784">
    <property type="term" value="P:heme A biosynthetic process"/>
    <property type="evidence" value="ECO:0007669"/>
    <property type="project" value="TreeGrafter"/>
</dbReference>
<feature type="transmembrane region" description="Helical" evidence="8">
    <location>
        <begin position="165"/>
        <end position="191"/>
    </location>
</feature>
<dbReference type="PANTHER" id="PTHR43448:SF2">
    <property type="entry name" value="PROTOHEME IX FARNESYLTRANSFERASE, MITOCHONDRIAL"/>
    <property type="match status" value="1"/>
</dbReference>
<dbReference type="InParanoid" id="E4WWL8"/>
<evidence type="ECO:0000256" key="7">
    <source>
        <dbReference type="ARBA" id="ARBA00030253"/>
    </source>
</evidence>
<evidence type="ECO:0000256" key="8">
    <source>
        <dbReference type="SAM" id="Phobius"/>
    </source>
</evidence>
<dbReference type="EMBL" id="FN655439">
    <property type="protein sequence ID" value="CBY39141.1"/>
    <property type="molecule type" value="Genomic_DNA"/>
</dbReference>
<dbReference type="Gene3D" id="1.10.357.140">
    <property type="entry name" value="UbiA prenyltransferase"/>
    <property type="match status" value="1"/>
</dbReference>
<accession>E4WWL8</accession>